<keyword evidence="2" id="KW-0223">Dioxygenase</keyword>
<evidence type="ECO:0000313" key="2">
    <source>
        <dbReference type="EMBL" id="MBO9150988.1"/>
    </source>
</evidence>
<dbReference type="InterPro" id="IPR037523">
    <property type="entry name" value="VOC_core"/>
</dbReference>
<gene>
    <name evidence="2" type="ORF">J7I43_02145</name>
</gene>
<dbReference type="PANTHER" id="PTHR36110:SF2">
    <property type="entry name" value="RING-CLEAVING DIOXYGENASE MHQE-RELATED"/>
    <property type="match status" value="1"/>
</dbReference>
<proteinExistence type="predicted"/>
<dbReference type="SUPFAM" id="SSF54593">
    <property type="entry name" value="Glyoxalase/Bleomycin resistance protein/Dihydroxybiphenyl dioxygenase"/>
    <property type="match status" value="1"/>
</dbReference>
<dbReference type="InterPro" id="IPR004360">
    <property type="entry name" value="Glyas_Fos-R_dOase_dom"/>
</dbReference>
<dbReference type="Proteomes" id="UP000679126">
    <property type="component" value="Unassembled WGS sequence"/>
</dbReference>
<keyword evidence="2" id="KW-0560">Oxidoreductase</keyword>
<dbReference type="PROSITE" id="PS51819">
    <property type="entry name" value="VOC"/>
    <property type="match status" value="2"/>
</dbReference>
<dbReference type="GO" id="GO:0051213">
    <property type="term" value="F:dioxygenase activity"/>
    <property type="evidence" value="ECO:0007669"/>
    <property type="project" value="UniProtKB-KW"/>
</dbReference>
<evidence type="ECO:0000259" key="1">
    <source>
        <dbReference type="PROSITE" id="PS51819"/>
    </source>
</evidence>
<accession>A0ABS3Y8I6</accession>
<dbReference type="PANTHER" id="PTHR36110">
    <property type="entry name" value="RING-CLEAVING DIOXYGENASE MHQE-RELATED"/>
    <property type="match status" value="1"/>
</dbReference>
<dbReference type="InterPro" id="IPR029068">
    <property type="entry name" value="Glyas_Bleomycin-R_OHBP_Dase"/>
</dbReference>
<dbReference type="CDD" id="cd08347">
    <property type="entry name" value="PcpA_C_like"/>
    <property type="match status" value="1"/>
</dbReference>
<keyword evidence="3" id="KW-1185">Reference proteome</keyword>
<dbReference type="Pfam" id="PF00903">
    <property type="entry name" value="Glyoxalase"/>
    <property type="match status" value="1"/>
</dbReference>
<reference evidence="3" key="1">
    <citation type="submission" date="2021-03" db="EMBL/GenBank/DDBJ databases">
        <title>Assistant Professor.</title>
        <authorList>
            <person name="Huq M.A."/>
        </authorList>
    </citation>
    <scope>NUCLEOTIDE SEQUENCE [LARGE SCALE GENOMIC DNA]</scope>
    <source>
        <strain evidence="3">MAH-28</strain>
    </source>
</reference>
<comment type="caution">
    <text evidence="2">The sequence shown here is derived from an EMBL/GenBank/DDBJ whole genome shotgun (WGS) entry which is preliminary data.</text>
</comment>
<dbReference type="InterPro" id="IPR052537">
    <property type="entry name" value="Extradiol_RC_dioxygenase"/>
</dbReference>
<evidence type="ECO:0000313" key="3">
    <source>
        <dbReference type="Proteomes" id="UP000679126"/>
    </source>
</evidence>
<name>A0ABS3Y8I6_9BACT</name>
<organism evidence="2 3">
    <name type="scientific">Chitinophaga chungangae</name>
    <dbReference type="NCBI Taxonomy" id="2821488"/>
    <lineage>
        <taxon>Bacteria</taxon>
        <taxon>Pseudomonadati</taxon>
        <taxon>Bacteroidota</taxon>
        <taxon>Chitinophagia</taxon>
        <taxon>Chitinophagales</taxon>
        <taxon>Chitinophagaceae</taxon>
        <taxon>Chitinophaga</taxon>
    </lineage>
</organism>
<dbReference type="EMBL" id="JAGHKP010000001">
    <property type="protein sequence ID" value="MBO9150988.1"/>
    <property type="molecule type" value="Genomic_DNA"/>
</dbReference>
<dbReference type="RefSeq" id="WP_209142746.1">
    <property type="nucleotide sequence ID" value="NZ_JAGHKP010000001.1"/>
</dbReference>
<protein>
    <submittedName>
        <fullName evidence="2">Ring-cleaving dioxygenase</fullName>
    </submittedName>
</protein>
<sequence>MAQLITGIHHITAMAGDSQKNIDFYAGILGLRLVKKTVNFDAPDVYHFYYGDEAGNPGSILTFFPYGGIARGRRGKGKLNTTSFSVPAASVDYWRERLMKFSITPKTPEERFGKELVMYFEDHDGLGLELVFNDNDPRPGFSYGQIPPEYAIKGFYGAEIWEEGYEQTAALLTGQMDHQLIAESGNRFRFAATDAPGNYLDILCSPDSLRGLSGGGTVHHIAFATPDRKAQEAAREKLLAMNPTPILDRNYFTSIYFREPGGVLFEVATSGPGFAIDESPAHLGEALKLPPQYEPLRAELDQSLPPVSINIEKFR</sequence>
<feature type="domain" description="VOC" evidence="1">
    <location>
        <begin position="154"/>
        <end position="270"/>
    </location>
</feature>
<feature type="domain" description="VOC" evidence="1">
    <location>
        <begin position="7"/>
        <end position="133"/>
    </location>
</feature>
<dbReference type="Gene3D" id="3.10.180.10">
    <property type="entry name" value="2,3-Dihydroxybiphenyl 1,2-Dioxygenase, domain 1"/>
    <property type="match status" value="2"/>
</dbReference>